<dbReference type="STRING" id="1802117.A3J54_00050"/>
<evidence type="ECO:0000313" key="2">
    <source>
        <dbReference type="Proteomes" id="UP000176576"/>
    </source>
</evidence>
<comment type="caution">
    <text evidence="1">The sequence shown here is derived from an EMBL/GenBank/DDBJ whole genome shotgun (WGS) entry which is preliminary data.</text>
</comment>
<proteinExistence type="predicted"/>
<protein>
    <submittedName>
        <fullName evidence="1">Uncharacterized protein</fullName>
    </submittedName>
</protein>
<organism evidence="1 2">
    <name type="scientific">Candidatus Ryanbacteria bacterium RIFCSPHIGHO2_02_FULL_45_13b</name>
    <dbReference type="NCBI Taxonomy" id="1802117"/>
    <lineage>
        <taxon>Bacteria</taxon>
        <taxon>Candidatus Ryaniibacteriota</taxon>
    </lineage>
</organism>
<dbReference type="AlphaFoldDB" id="A0A1G2G9B1"/>
<name>A0A1G2G9B1_9BACT</name>
<accession>A0A1G2G9B1</accession>
<gene>
    <name evidence="1" type="ORF">A3J54_00050</name>
</gene>
<dbReference type="Proteomes" id="UP000176576">
    <property type="component" value="Unassembled WGS sequence"/>
</dbReference>
<reference evidence="1 2" key="1">
    <citation type="journal article" date="2016" name="Nat. Commun.">
        <title>Thousands of microbial genomes shed light on interconnected biogeochemical processes in an aquifer system.</title>
        <authorList>
            <person name="Anantharaman K."/>
            <person name="Brown C.T."/>
            <person name="Hug L.A."/>
            <person name="Sharon I."/>
            <person name="Castelle C.J."/>
            <person name="Probst A.J."/>
            <person name="Thomas B.C."/>
            <person name="Singh A."/>
            <person name="Wilkins M.J."/>
            <person name="Karaoz U."/>
            <person name="Brodie E.L."/>
            <person name="Williams K.H."/>
            <person name="Hubbard S.S."/>
            <person name="Banfield J.F."/>
        </authorList>
    </citation>
    <scope>NUCLEOTIDE SEQUENCE [LARGE SCALE GENOMIC DNA]</scope>
</reference>
<dbReference type="EMBL" id="MHNN01000005">
    <property type="protein sequence ID" value="OGZ46844.1"/>
    <property type="molecule type" value="Genomic_DNA"/>
</dbReference>
<evidence type="ECO:0000313" key="1">
    <source>
        <dbReference type="EMBL" id="OGZ46844.1"/>
    </source>
</evidence>
<sequence length="189" mass="22392">MQQLRFGICGCTHHYHKELNRKRISVPISLSGVKSHLAFEAKEVLIPQEDQQGALLAKRCHFFLDHHIFRETQEILLTLEDYVPHSRRKGEVAFDGWGLSRGWDLGLYHPLPTGDDILQTAQSLLSSMNSYDFFAWILHLNRWWDLSDPRPKECRRENWRTFAERARQEREKRLRVYHCYPSCMSECHA</sequence>